<protein>
    <submittedName>
        <fullName evidence="1">Mobile element protein</fullName>
    </submittedName>
</protein>
<dbReference type="AlphaFoldDB" id="A0A1X4XUT3"/>
<accession>A0A1X4XUT3</accession>
<keyword evidence="2" id="KW-1185">Reference proteome</keyword>
<organism evidence="1 2">
    <name type="scientific">Desulfurella amilsii</name>
    <dbReference type="NCBI Taxonomy" id="1562698"/>
    <lineage>
        <taxon>Bacteria</taxon>
        <taxon>Pseudomonadati</taxon>
        <taxon>Campylobacterota</taxon>
        <taxon>Desulfurellia</taxon>
        <taxon>Desulfurellales</taxon>
        <taxon>Desulfurellaceae</taxon>
        <taxon>Desulfurella</taxon>
    </lineage>
</organism>
<dbReference type="RefSeq" id="WP_143340244.1">
    <property type="nucleotide sequence ID" value="NZ_MDSU01000018.1"/>
</dbReference>
<dbReference type="EMBL" id="MDSU01000018">
    <property type="protein sequence ID" value="OSS41293.1"/>
    <property type="molecule type" value="Genomic_DNA"/>
</dbReference>
<evidence type="ECO:0000313" key="1">
    <source>
        <dbReference type="EMBL" id="OSS41293.1"/>
    </source>
</evidence>
<reference evidence="1 2" key="1">
    <citation type="journal article" date="2017" name="Front. Microbiol.">
        <title>Genome Sequence of Desulfurella amilsii Strain TR1 and Comparative Genomics of Desulfurellaceae Family.</title>
        <authorList>
            <person name="Florentino A.P."/>
            <person name="Stams A.J."/>
            <person name="Sanchez-Andrea I."/>
        </authorList>
    </citation>
    <scope>NUCLEOTIDE SEQUENCE [LARGE SCALE GENOMIC DNA]</scope>
    <source>
        <strain evidence="1 2">TR1</strain>
    </source>
</reference>
<dbReference type="Proteomes" id="UP000194141">
    <property type="component" value="Unassembled WGS sequence"/>
</dbReference>
<gene>
    <name evidence="1" type="ORF">DESAMIL20_846</name>
</gene>
<sequence>MIKEVRDGIEEYVSFYNYKRPHAILCYKTAMSVYKTGIEEAA</sequence>
<evidence type="ECO:0000313" key="2">
    <source>
        <dbReference type="Proteomes" id="UP000194141"/>
    </source>
</evidence>
<proteinExistence type="predicted"/>
<dbReference type="STRING" id="1562698.DESAMIL20_846"/>
<dbReference type="OrthoDB" id="9766656at2"/>
<name>A0A1X4XUT3_9BACT</name>
<comment type="caution">
    <text evidence="1">The sequence shown here is derived from an EMBL/GenBank/DDBJ whole genome shotgun (WGS) entry which is preliminary data.</text>
</comment>